<dbReference type="eggNOG" id="KOG1801">
    <property type="taxonomic scope" value="Eukaryota"/>
</dbReference>
<dbReference type="STRING" id="4536.A0A0E0J501"/>
<feature type="compositionally biased region" description="Low complexity" evidence="1">
    <location>
        <begin position="14"/>
        <end position="23"/>
    </location>
</feature>
<feature type="compositionally biased region" description="Polar residues" evidence="1">
    <location>
        <begin position="137"/>
        <end position="161"/>
    </location>
</feature>
<feature type="domain" description="DNA2/NAM7 helicase-like C-terminal" evidence="3">
    <location>
        <begin position="725"/>
        <end position="914"/>
    </location>
</feature>
<reference evidence="4" key="2">
    <citation type="submission" date="2018-04" db="EMBL/GenBank/DDBJ databases">
        <title>OnivRS2 (Oryza nivara Reference Sequence Version 2).</title>
        <authorList>
            <person name="Zhang J."/>
            <person name="Kudrna D."/>
            <person name="Lee S."/>
            <person name="Talag J."/>
            <person name="Rajasekar S."/>
            <person name="Welchert J."/>
            <person name="Hsing Y.-I."/>
            <person name="Wing R.A."/>
        </authorList>
    </citation>
    <scope>NUCLEOTIDE SEQUENCE [LARGE SCALE GENOMIC DNA]</scope>
    <source>
        <strain evidence="4">SL10</strain>
    </source>
</reference>
<dbReference type="InterPro" id="IPR045055">
    <property type="entry name" value="DNA2/NAM7-like"/>
</dbReference>
<dbReference type="OMA" id="SEELYCC"/>
<dbReference type="Pfam" id="PF13087">
    <property type="entry name" value="AAA_12"/>
    <property type="match status" value="1"/>
</dbReference>
<sequence length="1216" mass="135341">MGPKRRRKGKTQVGAAAGEGSAAARDEEPSVVVDVDADEGPSHVVTGEAAGGGADGGGSPGPASRTAAASATAGGGGGGGSVSGGSAPRGEVTVQSAPRAAAIVPRGPGVRAEGAVTAQSAAAPAATVQSAPGGSATGQTSLQAGTTTTAQSSPRAATTTEALEEGDLQLYKFDVDDTEKKFSSQHSFLIDTILSWKMDDILNGNLLKHQIKKIPDSFESIEHYVNIHSNLLIEETRSTLNSAILDITKSQYYHILSMQYCGLKNQYFVDIDLKMAATQCFHIAKDYDVCLLSAISPLDPKFNMSKWCLGIVNGVKKDFFYQKGFQVLISRSSDEDIQLEEMKYAIFLVNITNEMKISEVLSVAADTTKCAAIDTILNLEKRKTEMVWAPPGSGKAGMILALVEAMVYLKLRVLICMPKISNILELLLDLKESSALSNPFGSVVVLNSFRGTEKYKELVTPARRKKYKELEEAFLENKSEELYCCLTLCKPWMKQMACLLLLDGYYHTHCVQPYDCPKCRKTGLLTFAVDSFIERFGILIVHLRENLKYLVNKLSAVCILDSDSEKIEELLDTMARFEDLLHDERLTEYNIEQALELAPIHDLTSEDNGYTLAKELLESRMSCLRLIETISVSLDLPEFDEKEGYHKLCIMHSPVVITTPDCATQLHGLKMNPFDVFIIDDAGKVKEAELLVPFVAPVRHVVLFGDHCHSQPRVKSKICEEAGYGMSIFQRLQPVAYKMHMLTEQYVIHPFIMQFPSSHFYGGKIVNVPDVKSTHVPKEFGNLNLPIYMFHDIATKNEWVQKEKSLINTASIFMLLQRLCEGLKNASRRNKIRVVCLTSNEANVVRSKLRFKHEIHDIIDLQVNSIDCLQEELCDMVILSTIAEDNREVKLVQDNNINAALTISRHFYWIVGDSTTLINSEGTWKSLVINAKERNCIQRLDINALNEVELKMNDVDDATDPNGESLSKILSMPGQEFSWAGRPYKTKHILAPIRDQRGDPDTCTFQSSLGATESLMKFQKACLEPPQDFDWILSVDDLKSQYGKKLSENLVSQKKTLGSEEKSEKGCKRLQTALDIMKDTGVSGIDKSEQVQRFKISSYEYVDPKETTSVTSHLEEGSIMVGHFRLSYNYYYLKPGEVYMFDKTKPFIHPKSNLAAAHAVMMIGIGKKQTRWNEETKSPVFLRHMVMQNSEGKRFGMDGIGRIWKNSVRGLYRIQV</sequence>
<dbReference type="Gene3D" id="3.40.50.300">
    <property type="entry name" value="P-loop containing nucleotide triphosphate hydrolases"/>
    <property type="match status" value="3"/>
</dbReference>
<feature type="compositionally biased region" description="Low complexity" evidence="1">
    <location>
        <begin position="61"/>
        <end position="72"/>
    </location>
</feature>
<dbReference type="SUPFAM" id="SSF52540">
    <property type="entry name" value="P-loop containing nucleoside triphosphate hydrolases"/>
    <property type="match status" value="1"/>
</dbReference>
<dbReference type="Gramene" id="ONIVA11G21610.1">
    <property type="protein sequence ID" value="ONIVA11G21610.1"/>
    <property type="gene ID" value="ONIVA11G21610"/>
</dbReference>
<feature type="compositionally biased region" description="Gly residues" evidence="1">
    <location>
        <begin position="49"/>
        <end position="60"/>
    </location>
</feature>
<feature type="compositionally biased region" description="Basic residues" evidence="1">
    <location>
        <begin position="1"/>
        <end position="10"/>
    </location>
</feature>
<dbReference type="InterPro" id="IPR041677">
    <property type="entry name" value="DNA2/NAM7_AAA_11"/>
</dbReference>
<reference evidence="4" key="1">
    <citation type="submission" date="2015-04" db="UniProtKB">
        <authorList>
            <consortium name="EnsemblPlants"/>
        </authorList>
    </citation>
    <scope>IDENTIFICATION</scope>
    <source>
        <strain evidence="4">SL10</strain>
    </source>
</reference>
<feature type="region of interest" description="Disordered" evidence="1">
    <location>
        <begin position="1"/>
        <end position="94"/>
    </location>
</feature>
<dbReference type="Gene3D" id="3.90.70.10">
    <property type="entry name" value="Cysteine proteinases"/>
    <property type="match status" value="1"/>
</dbReference>
<dbReference type="Proteomes" id="UP000006591">
    <property type="component" value="Chromosome 11"/>
</dbReference>
<dbReference type="PANTHER" id="PTHR10887:SF522">
    <property type="entry name" value="P-LOOP CONTAINING NUCLEOSIDE TRIPHOSPHATE HYDROLASES SUPERFAMILY PROTEIN"/>
    <property type="match status" value="1"/>
</dbReference>
<dbReference type="InterPro" id="IPR027417">
    <property type="entry name" value="P-loop_NTPase"/>
</dbReference>
<accession>A0A0E0J501</accession>
<dbReference type="EnsemblPlants" id="ONIVA11G21610.1">
    <property type="protein sequence ID" value="ONIVA11G21610.1"/>
    <property type="gene ID" value="ONIVA11G21610"/>
</dbReference>
<evidence type="ECO:0000256" key="1">
    <source>
        <dbReference type="SAM" id="MobiDB-lite"/>
    </source>
</evidence>
<feature type="compositionally biased region" description="Gly residues" evidence="1">
    <location>
        <begin position="73"/>
        <end position="83"/>
    </location>
</feature>
<dbReference type="GO" id="GO:0004386">
    <property type="term" value="F:helicase activity"/>
    <property type="evidence" value="ECO:0007669"/>
    <property type="project" value="InterPro"/>
</dbReference>
<evidence type="ECO:0000259" key="2">
    <source>
        <dbReference type="Pfam" id="PF13086"/>
    </source>
</evidence>
<evidence type="ECO:0000259" key="3">
    <source>
        <dbReference type="Pfam" id="PF13087"/>
    </source>
</evidence>
<dbReference type="HOGENOM" id="CLU_009752_0_0_1"/>
<dbReference type="InterPro" id="IPR041679">
    <property type="entry name" value="DNA2/NAM7-like_C"/>
</dbReference>
<name>A0A0E0J501_ORYNI</name>
<proteinExistence type="predicted"/>
<dbReference type="InterPro" id="IPR038765">
    <property type="entry name" value="Papain-like_cys_pep_sf"/>
</dbReference>
<dbReference type="AlphaFoldDB" id="A0A0E0J501"/>
<feature type="region of interest" description="Disordered" evidence="1">
    <location>
        <begin position="127"/>
        <end position="161"/>
    </location>
</feature>
<dbReference type="CDD" id="cd18808">
    <property type="entry name" value="SF1_C_Upf1"/>
    <property type="match status" value="1"/>
</dbReference>
<feature type="domain" description="DNA2/NAM7 helicase helicase" evidence="2">
    <location>
        <begin position="372"/>
        <end position="716"/>
    </location>
</feature>
<organism evidence="4">
    <name type="scientific">Oryza nivara</name>
    <name type="common">Indian wild rice</name>
    <name type="synonym">Oryza sativa f. spontanea</name>
    <dbReference type="NCBI Taxonomy" id="4536"/>
    <lineage>
        <taxon>Eukaryota</taxon>
        <taxon>Viridiplantae</taxon>
        <taxon>Streptophyta</taxon>
        <taxon>Embryophyta</taxon>
        <taxon>Tracheophyta</taxon>
        <taxon>Spermatophyta</taxon>
        <taxon>Magnoliopsida</taxon>
        <taxon>Liliopsida</taxon>
        <taxon>Poales</taxon>
        <taxon>Poaceae</taxon>
        <taxon>BOP clade</taxon>
        <taxon>Oryzoideae</taxon>
        <taxon>Oryzeae</taxon>
        <taxon>Oryzinae</taxon>
        <taxon>Oryza</taxon>
    </lineage>
</organism>
<keyword evidence="5" id="KW-1185">Reference proteome</keyword>
<evidence type="ECO:0000313" key="5">
    <source>
        <dbReference type="Proteomes" id="UP000006591"/>
    </source>
</evidence>
<dbReference type="InterPro" id="IPR047187">
    <property type="entry name" value="SF1_C_Upf1"/>
</dbReference>
<dbReference type="SUPFAM" id="SSF54001">
    <property type="entry name" value="Cysteine proteinases"/>
    <property type="match status" value="1"/>
</dbReference>
<protein>
    <recommendedName>
        <fullName evidence="6">DNA2/NAM7 helicase-like C-terminal domain-containing protein</fullName>
    </recommendedName>
</protein>
<evidence type="ECO:0008006" key="6">
    <source>
        <dbReference type="Google" id="ProtNLM"/>
    </source>
</evidence>
<dbReference type="Pfam" id="PF13086">
    <property type="entry name" value="AAA_11"/>
    <property type="match status" value="1"/>
</dbReference>
<dbReference type="PANTHER" id="PTHR10887">
    <property type="entry name" value="DNA2/NAM7 HELICASE FAMILY"/>
    <property type="match status" value="1"/>
</dbReference>
<evidence type="ECO:0000313" key="4">
    <source>
        <dbReference type="EnsemblPlants" id="ONIVA11G21610.1"/>
    </source>
</evidence>